<dbReference type="PANTHER" id="PTHR40942">
    <property type="match status" value="1"/>
</dbReference>
<dbReference type="SMR" id="A0A369CLP0"/>
<dbReference type="GO" id="GO:0009055">
    <property type="term" value="F:electron transfer activity"/>
    <property type="evidence" value="ECO:0007669"/>
    <property type="project" value="InterPro"/>
</dbReference>
<dbReference type="PRINTS" id="PR00607">
    <property type="entry name" value="CYTCHROMECIE"/>
</dbReference>
<evidence type="ECO:0000313" key="10">
    <source>
        <dbReference type="Proteomes" id="UP000252707"/>
    </source>
</evidence>
<evidence type="ECO:0000259" key="8">
    <source>
        <dbReference type="PROSITE" id="PS51007"/>
    </source>
</evidence>
<dbReference type="Proteomes" id="UP000252707">
    <property type="component" value="Unassembled WGS sequence"/>
</dbReference>
<dbReference type="InterPro" id="IPR009056">
    <property type="entry name" value="Cyt_c-like_dom"/>
</dbReference>
<evidence type="ECO:0000256" key="5">
    <source>
        <dbReference type="ARBA" id="ARBA00023004"/>
    </source>
</evidence>
<keyword evidence="7" id="KW-0732">Signal</keyword>
<feature type="domain" description="Cytochrome c" evidence="8">
    <location>
        <begin position="19"/>
        <end position="101"/>
    </location>
</feature>
<dbReference type="SUPFAM" id="SSF46626">
    <property type="entry name" value="Cytochrome c"/>
    <property type="match status" value="1"/>
</dbReference>
<dbReference type="OrthoDB" id="9814708at2"/>
<dbReference type="InterPro" id="IPR002323">
    <property type="entry name" value="Cyt_CIE"/>
</dbReference>
<sequence length="102" mass="10353">MKKFAILAAAGLMSLSLTAVAADGKAVYDKVCQTCHAAGVAGAPKLGDKAAWAPRIAQGMDVLHGVALNGKPGTAMVPRGTCGDCTDEDLMAAVDYMVSQSQ</sequence>
<dbReference type="AlphaFoldDB" id="A0A369CLP0"/>
<evidence type="ECO:0000256" key="6">
    <source>
        <dbReference type="PROSITE-ProRule" id="PRU00433"/>
    </source>
</evidence>
<proteinExistence type="predicted"/>
<dbReference type="Gene3D" id="1.10.760.10">
    <property type="entry name" value="Cytochrome c-like domain"/>
    <property type="match status" value="1"/>
</dbReference>
<dbReference type="InterPro" id="IPR036909">
    <property type="entry name" value="Cyt_c-like_dom_sf"/>
</dbReference>
<evidence type="ECO:0000256" key="2">
    <source>
        <dbReference type="ARBA" id="ARBA00022617"/>
    </source>
</evidence>
<name>A0A369CLP0_9GAMM</name>
<dbReference type="GO" id="GO:0020037">
    <property type="term" value="F:heme binding"/>
    <property type="evidence" value="ECO:0007669"/>
    <property type="project" value="InterPro"/>
</dbReference>
<evidence type="ECO:0000256" key="4">
    <source>
        <dbReference type="ARBA" id="ARBA00022982"/>
    </source>
</evidence>
<evidence type="ECO:0000256" key="7">
    <source>
        <dbReference type="SAM" id="SignalP"/>
    </source>
</evidence>
<keyword evidence="10" id="KW-1185">Reference proteome</keyword>
<keyword evidence="1" id="KW-0813">Transport</keyword>
<feature type="chain" id="PRO_5016967970" evidence="7">
    <location>
        <begin position="22"/>
        <end position="102"/>
    </location>
</feature>
<dbReference type="RefSeq" id="WP_114277692.1">
    <property type="nucleotide sequence ID" value="NZ_QPJY01000001.1"/>
</dbReference>
<dbReference type="GO" id="GO:0005506">
    <property type="term" value="F:iron ion binding"/>
    <property type="evidence" value="ECO:0007669"/>
    <property type="project" value="InterPro"/>
</dbReference>
<reference evidence="9 10" key="1">
    <citation type="submission" date="2018-07" db="EMBL/GenBank/DDBJ databases">
        <title>Genomic Encyclopedia of Type Strains, Phase IV (KMG-IV): sequencing the most valuable type-strain genomes for metagenomic binning, comparative biology and taxonomic classification.</title>
        <authorList>
            <person name="Goeker M."/>
        </authorList>
    </citation>
    <scope>NUCLEOTIDE SEQUENCE [LARGE SCALE GENOMIC DNA]</scope>
    <source>
        <strain evidence="9 10">DSM 26407</strain>
    </source>
</reference>
<protein>
    <submittedName>
        <fullName evidence="9">Cytochrome c5</fullName>
    </submittedName>
</protein>
<evidence type="ECO:0000256" key="3">
    <source>
        <dbReference type="ARBA" id="ARBA00022723"/>
    </source>
</evidence>
<dbReference type="Pfam" id="PF13442">
    <property type="entry name" value="Cytochrome_CBB3"/>
    <property type="match status" value="1"/>
</dbReference>
<feature type="signal peptide" evidence="7">
    <location>
        <begin position="1"/>
        <end position="21"/>
    </location>
</feature>
<accession>A0A369CLP0</accession>
<keyword evidence="5 6" id="KW-0408">Iron</keyword>
<keyword evidence="4" id="KW-0249">Electron transport</keyword>
<comment type="caution">
    <text evidence="9">The sequence shown here is derived from an EMBL/GenBank/DDBJ whole genome shotgun (WGS) entry which is preliminary data.</text>
</comment>
<evidence type="ECO:0000256" key="1">
    <source>
        <dbReference type="ARBA" id="ARBA00022448"/>
    </source>
</evidence>
<evidence type="ECO:0000313" key="9">
    <source>
        <dbReference type="EMBL" id="RCX32784.1"/>
    </source>
</evidence>
<dbReference type="EMBL" id="QPJY01000001">
    <property type="protein sequence ID" value="RCX32784.1"/>
    <property type="molecule type" value="Genomic_DNA"/>
</dbReference>
<dbReference type="PROSITE" id="PS51007">
    <property type="entry name" value="CYTC"/>
    <property type="match status" value="1"/>
</dbReference>
<organism evidence="9 10">
    <name type="scientific">Thioalbus denitrificans</name>
    <dbReference type="NCBI Taxonomy" id="547122"/>
    <lineage>
        <taxon>Bacteria</taxon>
        <taxon>Pseudomonadati</taxon>
        <taxon>Pseudomonadota</taxon>
        <taxon>Gammaproteobacteria</taxon>
        <taxon>Chromatiales</taxon>
        <taxon>Ectothiorhodospiraceae</taxon>
        <taxon>Thioalbus</taxon>
    </lineage>
</organism>
<dbReference type="PANTHER" id="PTHR40942:SF4">
    <property type="entry name" value="CYTOCHROME C5"/>
    <property type="match status" value="1"/>
</dbReference>
<keyword evidence="2 6" id="KW-0349">Heme</keyword>
<keyword evidence="3 6" id="KW-0479">Metal-binding</keyword>
<gene>
    <name evidence="9" type="ORF">DFQ59_10182</name>
</gene>